<dbReference type="EMBL" id="CAJFCV020000001">
    <property type="protein sequence ID" value="CAG9084300.1"/>
    <property type="molecule type" value="Genomic_DNA"/>
</dbReference>
<dbReference type="SUPFAM" id="SSF52799">
    <property type="entry name" value="(Phosphotyrosine protein) phosphatases II"/>
    <property type="match status" value="1"/>
</dbReference>
<feature type="region of interest" description="Disordered" evidence="1">
    <location>
        <begin position="1"/>
        <end position="57"/>
    </location>
</feature>
<dbReference type="AlphaFoldDB" id="A0A1I7SDT6"/>
<dbReference type="SMART" id="SM00194">
    <property type="entry name" value="PTPc"/>
    <property type="match status" value="1"/>
</dbReference>
<dbReference type="InterPro" id="IPR000242">
    <property type="entry name" value="PTP_cat"/>
</dbReference>
<reference evidence="4" key="2">
    <citation type="submission" date="2020-09" db="EMBL/GenBank/DDBJ databases">
        <authorList>
            <person name="Kikuchi T."/>
        </authorList>
    </citation>
    <scope>NUCLEOTIDE SEQUENCE</scope>
    <source>
        <strain evidence="4">Ka4C1</strain>
    </source>
</reference>
<dbReference type="PROSITE" id="PS50055">
    <property type="entry name" value="TYR_PHOSPHATASE_PTP"/>
    <property type="match status" value="1"/>
</dbReference>
<dbReference type="Proteomes" id="UP000582659">
    <property type="component" value="Unassembled WGS sequence"/>
</dbReference>
<dbReference type="eggNOG" id="KOG0789">
    <property type="taxonomic scope" value="Eukaryota"/>
</dbReference>
<dbReference type="CDD" id="cd00047">
    <property type="entry name" value="PTPc"/>
    <property type="match status" value="1"/>
</dbReference>
<dbReference type="SMR" id="A0A1I7SDT6"/>
<organism evidence="5 7">
    <name type="scientific">Bursaphelenchus xylophilus</name>
    <name type="common">Pinewood nematode worm</name>
    <name type="synonym">Aphelenchoides xylophilus</name>
    <dbReference type="NCBI Taxonomy" id="6326"/>
    <lineage>
        <taxon>Eukaryota</taxon>
        <taxon>Metazoa</taxon>
        <taxon>Ecdysozoa</taxon>
        <taxon>Nematoda</taxon>
        <taxon>Chromadorea</taxon>
        <taxon>Rhabditida</taxon>
        <taxon>Tylenchina</taxon>
        <taxon>Tylenchomorpha</taxon>
        <taxon>Aphelenchoidea</taxon>
        <taxon>Aphelenchoididae</taxon>
        <taxon>Bursaphelenchus</taxon>
    </lineage>
</organism>
<evidence type="ECO:0000313" key="4">
    <source>
        <dbReference type="EMBL" id="CAD5209341.1"/>
    </source>
</evidence>
<dbReference type="InterPro" id="IPR003595">
    <property type="entry name" value="Tyr_Pase_cat"/>
</dbReference>
<name>A0A1I7SDT6_BURXY</name>
<reference evidence="7" key="1">
    <citation type="submission" date="2016-11" db="UniProtKB">
        <authorList>
            <consortium name="WormBaseParasite"/>
        </authorList>
    </citation>
    <scope>IDENTIFICATION</scope>
</reference>
<dbReference type="InterPro" id="IPR052782">
    <property type="entry name" value="Oocyte-zygote_transition_reg"/>
</dbReference>
<keyword evidence="6" id="KW-1185">Reference proteome</keyword>
<dbReference type="Gene3D" id="3.90.190.10">
    <property type="entry name" value="Protein tyrosine phosphatase superfamily"/>
    <property type="match status" value="1"/>
</dbReference>
<dbReference type="Proteomes" id="UP000659654">
    <property type="component" value="Unassembled WGS sequence"/>
</dbReference>
<evidence type="ECO:0000256" key="1">
    <source>
        <dbReference type="SAM" id="MobiDB-lite"/>
    </source>
</evidence>
<feature type="compositionally biased region" description="Polar residues" evidence="1">
    <location>
        <begin position="40"/>
        <end position="54"/>
    </location>
</feature>
<feature type="compositionally biased region" description="Basic residues" evidence="1">
    <location>
        <begin position="7"/>
        <end position="21"/>
    </location>
</feature>
<protein>
    <submittedName>
        <fullName evidence="4">(pine wood nematode) hypothetical protein</fullName>
    </submittedName>
</protein>
<evidence type="ECO:0000259" key="2">
    <source>
        <dbReference type="PROSITE" id="PS50055"/>
    </source>
</evidence>
<dbReference type="InterPro" id="IPR000387">
    <property type="entry name" value="Tyr_Pase_dom"/>
</dbReference>
<dbReference type="PROSITE" id="PS50056">
    <property type="entry name" value="TYR_PHOSPHATASE_2"/>
    <property type="match status" value="1"/>
</dbReference>
<evidence type="ECO:0000313" key="7">
    <source>
        <dbReference type="WBParaSite" id="BXY_1119400.1"/>
    </source>
</evidence>
<feature type="domain" description="Tyrosine specific protein phosphatases" evidence="3">
    <location>
        <begin position="372"/>
        <end position="445"/>
    </location>
</feature>
<evidence type="ECO:0000259" key="3">
    <source>
        <dbReference type="PROSITE" id="PS50056"/>
    </source>
</evidence>
<proteinExistence type="predicted"/>
<dbReference type="WBParaSite" id="BXY_1119400.1">
    <property type="protein sequence ID" value="BXY_1119400.1"/>
    <property type="gene ID" value="BXY_1119400"/>
</dbReference>
<dbReference type="Proteomes" id="UP000095284">
    <property type="component" value="Unplaced"/>
</dbReference>
<evidence type="ECO:0000313" key="5">
    <source>
        <dbReference type="Proteomes" id="UP000095284"/>
    </source>
</evidence>
<dbReference type="EMBL" id="CAJFDI010000001">
    <property type="protein sequence ID" value="CAD5209341.1"/>
    <property type="molecule type" value="Genomic_DNA"/>
</dbReference>
<dbReference type="PANTHER" id="PTHR46163">
    <property type="entry name" value="TYROSINE-PROTEIN PHOSPHATASE-RELATED"/>
    <property type="match status" value="1"/>
</dbReference>
<feature type="compositionally biased region" description="Basic and acidic residues" evidence="1">
    <location>
        <begin position="22"/>
        <end position="32"/>
    </location>
</feature>
<dbReference type="SMART" id="SM00404">
    <property type="entry name" value="PTPc_motif"/>
    <property type="match status" value="1"/>
</dbReference>
<dbReference type="PRINTS" id="PR00700">
    <property type="entry name" value="PRTYPHPHTASE"/>
</dbReference>
<dbReference type="OrthoDB" id="5825157at2759"/>
<dbReference type="InterPro" id="IPR029021">
    <property type="entry name" value="Prot-tyrosine_phosphatase-like"/>
</dbReference>
<evidence type="ECO:0000313" key="6">
    <source>
        <dbReference type="Proteomes" id="UP000659654"/>
    </source>
</evidence>
<gene>
    <name evidence="4" type="ORF">BXYJ_LOCUS1394</name>
</gene>
<dbReference type="GO" id="GO:0004725">
    <property type="term" value="F:protein tyrosine phosphatase activity"/>
    <property type="evidence" value="ECO:0007669"/>
    <property type="project" value="InterPro"/>
</dbReference>
<dbReference type="PANTHER" id="PTHR46163:SF15">
    <property type="entry name" value="TYROSINE-PROTEIN PHOSPHATASE DOMAIN-CONTAINING PROTEIN"/>
    <property type="match status" value="1"/>
</dbReference>
<sequence length="474" mass="54985">MSWFGPKPKKHKTRTEKRRKRASDFEAHQKQDGRHRRFSPGTQHPLRSQSQTRQRIPLEFTLRRIQDGKVQRDDFMQKNEHQSHDFQKTNRSFFYGGSPYQGYAEKKPTPFAAPTQTGRSAFCDTKATSTGVSSAYGGSMSVQKHAITRVDDAKNQKADVKKTEITQDDHKENIKFHRPPKTPKARKKEDNIRAEDRQAGEFLNYHTSRNAETVAALFTFPERPKPHLASDKAGEKCRFDDIHCNDCSRVELQNGGFIHANKLNLPDQKEIILTQKPLKDTVNDFWDMIWQEKVYAVLMILTEEEMLREKVDLLPQKRAGVFGDQILVNLQLESQAHDDLKLTVLGLTKGNETRHLRWLTYSSWEYNQCPNEQRLWEIQSYLRKCNRPVIVVSLAGVGRASSYFLFELLHQQIHSHSLDGVNMDKIVSYIRSQRQASLQSPLQIEFIANMVIKHFKRKKQRAGRAKTDDENEEV</sequence>
<accession>A0A1I7SDT6</accession>
<dbReference type="Pfam" id="PF00102">
    <property type="entry name" value="Y_phosphatase"/>
    <property type="match status" value="1"/>
</dbReference>
<feature type="domain" description="Tyrosine-protein phosphatase" evidence="2">
    <location>
        <begin position="235"/>
        <end position="454"/>
    </location>
</feature>